<evidence type="ECO:0000256" key="3">
    <source>
        <dbReference type="ARBA" id="ARBA00022692"/>
    </source>
</evidence>
<evidence type="ECO:0000256" key="4">
    <source>
        <dbReference type="ARBA" id="ARBA00022989"/>
    </source>
</evidence>
<dbReference type="GO" id="GO:0005886">
    <property type="term" value="C:plasma membrane"/>
    <property type="evidence" value="ECO:0007669"/>
    <property type="project" value="UniProtKB-SubCell"/>
</dbReference>
<accession>A0AAD7ZHQ2</accession>
<evidence type="ECO:0000256" key="6">
    <source>
        <dbReference type="ARBA" id="ARBA00023170"/>
    </source>
</evidence>
<reference evidence="9" key="1">
    <citation type="journal article" date="2023" name="IScience">
        <title>Live-bearing cockroach genome reveals convergent evolutionary mechanisms linked to viviparity in insects and beyond.</title>
        <authorList>
            <person name="Fouks B."/>
            <person name="Harrison M.C."/>
            <person name="Mikhailova A.A."/>
            <person name="Marchal E."/>
            <person name="English S."/>
            <person name="Carruthers M."/>
            <person name="Jennings E.C."/>
            <person name="Chiamaka E.L."/>
            <person name="Frigard R.A."/>
            <person name="Pippel M."/>
            <person name="Attardo G.M."/>
            <person name="Benoit J.B."/>
            <person name="Bornberg-Bauer E."/>
            <person name="Tobe S.S."/>
        </authorList>
    </citation>
    <scope>NUCLEOTIDE SEQUENCE</scope>
    <source>
        <strain evidence="9">Stay&amp;Tobe</strain>
    </source>
</reference>
<proteinExistence type="predicted"/>
<evidence type="ECO:0000256" key="5">
    <source>
        <dbReference type="ARBA" id="ARBA00023136"/>
    </source>
</evidence>
<evidence type="ECO:0000313" key="9">
    <source>
        <dbReference type="EMBL" id="KAJ9580560.1"/>
    </source>
</evidence>
<feature type="transmembrane region" description="Helical" evidence="8">
    <location>
        <begin position="328"/>
        <end position="350"/>
    </location>
</feature>
<evidence type="ECO:0000256" key="2">
    <source>
        <dbReference type="ARBA" id="ARBA00022475"/>
    </source>
</evidence>
<comment type="caution">
    <text evidence="9">The sequence shown here is derived from an EMBL/GenBank/DDBJ whole genome shotgun (WGS) entry which is preliminary data.</text>
</comment>
<keyword evidence="6" id="KW-0675">Receptor</keyword>
<dbReference type="AlphaFoldDB" id="A0AAD7ZHQ2"/>
<comment type="subcellular location">
    <subcellularLocation>
        <location evidence="1">Cell membrane</location>
        <topology evidence="1">Multi-pass membrane protein</topology>
    </subcellularLocation>
</comment>
<evidence type="ECO:0000256" key="8">
    <source>
        <dbReference type="SAM" id="Phobius"/>
    </source>
</evidence>
<keyword evidence="5 8" id="KW-0472">Membrane</keyword>
<keyword evidence="7" id="KW-0325">Glycoprotein</keyword>
<feature type="transmembrane region" description="Helical" evidence="8">
    <location>
        <begin position="120"/>
        <end position="143"/>
    </location>
</feature>
<name>A0AAD7ZHQ2_DIPPU</name>
<keyword evidence="4 8" id="KW-1133">Transmembrane helix</keyword>
<protein>
    <submittedName>
        <fullName evidence="9">Uncharacterized protein</fullName>
    </submittedName>
</protein>
<dbReference type="EMBL" id="JASPKZ010008270">
    <property type="protein sequence ID" value="KAJ9580560.1"/>
    <property type="molecule type" value="Genomic_DNA"/>
</dbReference>
<feature type="transmembrane region" description="Helical" evidence="8">
    <location>
        <begin position="59"/>
        <end position="85"/>
    </location>
</feature>
<organism evidence="9 10">
    <name type="scientific">Diploptera punctata</name>
    <name type="common">Pacific beetle cockroach</name>
    <dbReference type="NCBI Taxonomy" id="6984"/>
    <lineage>
        <taxon>Eukaryota</taxon>
        <taxon>Metazoa</taxon>
        <taxon>Ecdysozoa</taxon>
        <taxon>Arthropoda</taxon>
        <taxon>Hexapoda</taxon>
        <taxon>Insecta</taxon>
        <taxon>Pterygota</taxon>
        <taxon>Neoptera</taxon>
        <taxon>Polyneoptera</taxon>
        <taxon>Dictyoptera</taxon>
        <taxon>Blattodea</taxon>
        <taxon>Blaberoidea</taxon>
        <taxon>Blaberidae</taxon>
        <taxon>Diplopterinae</taxon>
        <taxon>Diploptera</taxon>
    </lineage>
</organism>
<keyword evidence="10" id="KW-1185">Reference proteome</keyword>
<reference evidence="9" key="2">
    <citation type="submission" date="2023-05" db="EMBL/GenBank/DDBJ databases">
        <authorList>
            <person name="Fouks B."/>
        </authorList>
    </citation>
    <scope>NUCLEOTIDE SEQUENCE</scope>
    <source>
        <strain evidence="9">Stay&amp;Tobe</strain>
        <tissue evidence="9">Testes</tissue>
    </source>
</reference>
<sequence length="352" mass="41776">MKITLNTNILNYEEIKNHLIIDLNLYFYQSHGEQFIRYYTVAYYWFLQKSEALPRWSTILCVFSNYVWICIFFVLLFTAVFLQYLSQSANFAPPWWLNLVSLHLGIGIREPKEYYLRIIFLSWLIYSFSINTIFQCFFTSYLVDVLHQHQIDTFEELVEENYELIYANDNIVLIGNVVNATSYLKWIERQEDSLMYLHSGVKRAVFIPHESVSYFYNTICDGNVGNNLHKIIDSQKQSHLIIQFSNKHFEKRIYVLLNRLIESGIPDKLVNDFLYPRAKSFKSMLDMNSNELVKGASYTKNNSLSYESESDLIDLYYPFSIMHMRSAFLLYFIGLCASCLIFLIEVFLFYKF</sequence>
<evidence type="ECO:0000256" key="7">
    <source>
        <dbReference type="ARBA" id="ARBA00023180"/>
    </source>
</evidence>
<feature type="transmembrane region" description="Helical" evidence="8">
    <location>
        <begin position="91"/>
        <end position="108"/>
    </location>
</feature>
<evidence type="ECO:0000256" key="1">
    <source>
        <dbReference type="ARBA" id="ARBA00004651"/>
    </source>
</evidence>
<evidence type="ECO:0000313" key="10">
    <source>
        <dbReference type="Proteomes" id="UP001233999"/>
    </source>
</evidence>
<keyword evidence="3 8" id="KW-0812">Transmembrane</keyword>
<gene>
    <name evidence="9" type="ORF">L9F63_024261</name>
</gene>
<dbReference type="InterPro" id="IPR052192">
    <property type="entry name" value="Insect_Ionotropic_Sensory_Rcpt"/>
</dbReference>
<dbReference type="PANTHER" id="PTHR42643:SF39">
    <property type="entry name" value="IONOTROPIC RECEPTOR 56A-RELATED"/>
    <property type="match status" value="1"/>
</dbReference>
<keyword evidence="2" id="KW-1003">Cell membrane</keyword>
<dbReference type="Proteomes" id="UP001233999">
    <property type="component" value="Unassembled WGS sequence"/>
</dbReference>
<dbReference type="PANTHER" id="PTHR42643">
    <property type="entry name" value="IONOTROPIC RECEPTOR 20A-RELATED"/>
    <property type="match status" value="1"/>
</dbReference>